<keyword evidence="1" id="KW-0472">Membrane</keyword>
<dbReference type="Proteomes" id="UP001595462">
    <property type="component" value="Unassembled WGS sequence"/>
</dbReference>
<dbReference type="EMBL" id="JBHRSS010000009">
    <property type="protein sequence ID" value="MFC3105910.1"/>
    <property type="molecule type" value="Genomic_DNA"/>
</dbReference>
<feature type="transmembrane region" description="Helical" evidence="1">
    <location>
        <begin position="12"/>
        <end position="36"/>
    </location>
</feature>
<comment type="caution">
    <text evidence="2">The sequence shown here is derived from an EMBL/GenBank/DDBJ whole genome shotgun (WGS) entry which is preliminary data.</text>
</comment>
<keyword evidence="3" id="KW-1185">Reference proteome</keyword>
<feature type="transmembrane region" description="Helical" evidence="1">
    <location>
        <begin position="42"/>
        <end position="69"/>
    </location>
</feature>
<protein>
    <recommendedName>
        <fullName evidence="4">Bacterial Pleckstrin homology domain-containing protein</fullName>
    </recommendedName>
</protein>
<keyword evidence="1" id="KW-1133">Transmembrane helix</keyword>
<evidence type="ECO:0000256" key="1">
    <source>
        <dbReference type="SAM" id="Phobius"/>
    </source>
</evidence>
<accession>A0ABV7EVW0</accession>
<name>A0ABV7EVW0_9GAMM</name>
<gene>
    <name evidence="2" type="ORF">ACFOSU_18730</name>
</gene>
<evidence type="ECO:0000313" key="3">
    <source>
        <dbReference type="Proteomes" id="UP001595462"/>
    </source>
</evidence>
<sequence>MQVYPITTFPWRAFVGVTALTIALPLIVIAVVLAFSHALPNWLVILATASAIGLLLSINAGLTALALYVATRNEVTIRNGTMHLKGGEFHERVPLDSVVRAEVVDLGSRPDLARAKRRNGITLPGFRVGWFQTTDTRWLFVLRAAQQRLLYVETNIDFSVLLGVQAPEELALRLLDKPHDA</sequence>
<dbReference type="RefSeq" id="WP_380691466.1">
    <property type="nucleotide sequence ID" value="NZ_JBHRSS010000009.1"/>
</dbReference>
<proteinExistence type="predicted"/>
<keyword evidence="1" id="KW-0812">Transmembrane</keyword>
<evidence type="ECO:0000313" key="2">
    <source>
        <dbReference type="EMBL" id="MFC3105910.1"/>
    </source>
</evidence>
<organism evidence="2 3">
    <name type="scientific">Salinisphaera aquimarina</name>
    <dbReference type="NCBI Taxonomy" id="2094031"/>
    <lineage>
        <taxon>Bacteria</taxon>
        <taxon>Pseudomonadati</taxon>
        <taxon>Pseudomonadota</taxon>
        <taxon>Gammaproteobacteria</taxon>
        <taxon>Salinisphaerales</taxon>
        <taxon>Salinisphaeraceae</taxon>
        <taxon>Salinisphaera</taxon>
    </lineage>
</organism>
<reference evidence="3" key="1">
    <citation type="journal article" date="2019" name="Int. J. Syst. Evol. Microbiol.">
        <title>The Global Catalogue of Microorganisms (GCM) 10K type strain sequencing project: providing services to taxonomists for standard genome sequencing and annotation.</title>
        <authorList>
            <consortium name="The Broad Institute Genomics Platform"/>
            <consortium name="The Broad Institute Genome Sequencing Center for Infectious Disease"/>
            <person name="Wu L."/>
            <person name="Ma J."/>
        </authorList>
    </citation>
    <scope>NUCLEOTIDE SEQUENCE [LARGE SCALE GENOMIC DNA]</scope>
    <source>
        <strain evidence="3">KCTC 52640</strain>
    </source>
</reference>
<evidence type="ECO:0008006" key="4">
    <source>
        <dbReference type="Google" id="ProtNLM"/>
    </source>
</evidence>